<dbReference type="KEGG" id="vg:80005745"/>
<gene>
    <name evidence="1" type="primary">42</name>
    <name evidence="1" type="ORF">PBI_TEAMOCIL_42</name>
</gene>
<dbReference type="GeneID" id="80005745"/>
<dbReference type="Proteomes" id="UP000424425">
    <property type="component" value="Segment"/>
</dbReference>
<reference evidence="1 2" key="1">
    <citation type="submission" date="2019-10" db="EMBL/GenBank/DDBJ databases">
        <authorList>
            <person name="Aull H.A."/>
            <person name="Lauer M.J."/>
            <person name="Garlena R.A."/>
            <person name="Russell D.A."/>
            <person name="Pope W.H."/>
            <person name="Jacobs-Sera D."/>
            <person name="Hatfull G.F."/>
        </authorList>
    </citation>
    <scope>NUCLEOTIDE SEQUENCE [LARGE SCALE GENOMIC DNA]</scope>
</reference>
<dbReference type="EMBL" id="MN586059">
    <property type="protein sequence ID" value="QGJ96993.1"/>
    <property type="molecule type" value="Genomic_DNA"/>
</dbReference>
<name>A0A649VZN1_9CAUD</name>
<keyword evidence="2" id="KW-1185">Reference proteome</keyword>
<accession>A0A649VZN1</accession>
<evidence type="ECO:0000313" key="1">
    <source>
        <dbReference type="EMBL" id="QGJ96993.1"/>
    </source>
</evidence>
<sequence>MTYATIATMANDGNLLQRLTAAAAEEKKDKPYTDWVNDRRWDLATTPGWAAAWESAVAAGIENIGGNGGVITDGMILAAVQPME</sequence>
<dbReference type="RefSeq" id="YP_010752070.1">
    <property type="nucleotide sequence ID" value="NC_073376.1"/>
</dbReference>
<proteinExistence type="predicted"/>
<evidence type="ECO:0000313" key="2">
    <source>
        <dbReference type="Proteomes" id="UP000424425"/>
    </source>
</evidence>
<protein>
    <submittedName>
        <fullName evidence="1">Uncharacterized protein</fullName>
    </submittedName>
</protein>
<organism evidence="1 2">
    <name type="scientific">Microbacterium phage Teamocil</name>
    <dbReference type="NCBI Taxonomy" id="2656554"/>
    <lineage>
        <taxon>Viruses</taxon>
        <taxon>Duplodnaviria</taxon>
        <taxon>Heunggongvirae</taxon>
        <taxon>Uroviricota</taxon>
        <taxon>Caudoviricetes</taxon>
        <taxon>Hodgkinviridae</taxon>
        <taxon>Metamorphoovirus</taxon>
        <taxon>Metamorphoovirus teamocil</taxon>
    </lineage>
</organism>